<dbReference type="InterPro" id="IPR009241">
    <property type="entry name" value="HigB-like"/>
</dbReference>
<sequence length="123" mass="14784">MANVLKSEQFQKSLSKIKDKQFETMIQAIIKQLATNGKKLKEPKCKYLQDGIFELKLYNKSHESRILFFYAFEENSADDEYAVIVMLMKKQKDNYSKEIEYVKNYRQDFYHTYSNKKELEKLL</sequence>
<accession>A0A5C8EBQ3</accession>
<dbReference type="Pfam" id="PF05973">
    <property type="entry name" value="Gp49"/>
    <property type="match status" value="1"/>
</dbReference>
<organism evidence="1 2">
    <name type="scientific">Brachyspira pilosicoli</name>
    <name type="common">Serpulina pilosicoli</name>
    <dbReference type="NCBI Taxonomy" id="52584"/>
    <lineage>
        <taxon>Bacteria</taxon>
        <taxon>Pseudomonadati</taxon>
        <taxon>Spirochaetota</taxon>
        <taxon>Spirochaetia</taxon>
        <taxon>Brachyspirales</taxon>
        <taxon>Brachyspiraceae</taxon>
        <taxon>Brachyspira</taxon>
    </lineage>
</organism>
<reference evidence="1 2" key="1">
    <citation type="journal article" date="1992" name="Lakartidningen">
        <title>[Penicillin V and not amoxicillin is the first choice preparation in acute otitis].</title>
        <authorList>
            <person name="Kamme C."/>
            <person name="Lundgren K."/>
            <person name="Prellner K."/>
        </authorList>
    </citation>
    <scope>NUCLEOTIDE SEQUENCE [LARGE SCALE GENOMIC DNA]</scope>
    <source>
        <strain evidence="1 2">PC5538III-hc</strain>
    </source>
</reference>
<protein>
    <recommendedName>
        <fullName evidence="3">Type II toxin-antitoxin system RelE/ParE family toxin</fullName>
    </recommendedName>
</protein>
<dbReference type="OrthoDB" id="573082at2"/>
<proteinExistence type="predicted"/>
<name>A0A5C8EBQ3_BRAPL</name>
<dbReference type="EMBL" id="SAXY01000080">
    <property type="protein sequence ID" value="TXJ35206.1"/>
    <property type="molecule type" value="Genomic_DNA"/>
</dbReference>
<comment type="caution">
    <text evidence="1">The sequence shown here is derived from an EMBL/GenBank/DDBJ whole genome shotgun (WGS) entry which is preliminary data.</text>
</comment>
<gene>
    <name evidence="1" type="ORF">EPJ72_12735</name>
</gene>
<evidence type="ECO:0008006" key="3">
    <source>
        <dbReference type="Google" id="ProtNLM"/>
    </source>
</evidence>
<evidence type="ECO:0000313" key="2">
    <source>
        <dbReference type="Proteomes" id="UP000323176"/>
    </source>
</evidence>
<evidence type="ECO:0000313" key="1">
    <source>
        <dbReference type="EMBL" id="TXJ35206.1"/>
    </source>
</evidence>
<dbReference type="Proteomes" id="UP000323176">
    <property type="component" value="Unassembled WGS sequence"/>
</dbReference>
<dbReference type="AlphaFoldDB" id="A0A5C8EBQ3"/>